<gene>
    <name evidence="1" type="ORF">OE105_10675</name>
</gene>
<proteinExistence type="predicted"/>
<dbReference type="EMBL" id="CP106877">
    <property type="protein sequence ID" value="WAA12035.1"/>
    <property type="molecule type" value="Genomic_DNA"/>
</dbReference>
<organism evidence="1 2">
    <name type="scientific">Fervidibacillus halotolerans</name>
    <dbReference type="NCBI Taxonomy" id="2980027"/>
    <lineage>
        <taxon>Bacteria</taxon>
        <taxon>Bacillati</taxon>
        <taxon>Bacillota</taxon>
        <taxon>Bacilli</taxon>
        <taxon>Bacillales</taxon>
        <taxon>Bacillaceae</taxon>
        <taxon>Fervidibacillus</taxon>
    </lineage>
</organism>
<evidence type="ECO:0000313" key="1">
    <source>
        <dbReference type="EMBL" id="WAA12035.1"/>
    </source>
</evidence>
<dbReference type="RefSeq" id="WP_275420165.1">
    <property type="nucleotide sequence ID" value="NZ_CP106877.1"/>
</dbReference>
<dbReference type="Proteomes" id="UP001164726">
    <property type="component" value="Chromosome"/>
</dbReference>
<evidence type="ECO:0008006" key="3">
    <source>
        <dbReference type="Google" id="ProtNLM"/>
    </source>
</evidence>
<protein>
    <recommendedName>
        <fullName evidence="3">PilZ domain-containing protein</fullName>
    </recommendedName>
</protein>
<dbReference type="AlphaFoldDB" id="A0A9E8LZA2"/>
<evidence type="ECO:0000313" key="2">
    <source>
        <dbReference type="Proteomes" id="UP001164726"/>
    </source>
</evidence>
<sequence length="177" mass="21448">MFTLFSTVVLSLTQIASIYLILKYKKLLYTKDVTISELYKYQQSFESLLKQRKRRNLFRAKVQNGRCEFYFSRIDGKPVVSSKKNKGIGKIVDIGYIDMRFMFEHDISVRKNVELTLTLYLENELFHLYGKLIRKEEFAKQHQMIYTIKFTDLYSYDQSRLYQLLRELERKEQKIYR</sequence>
<accession>A0A9E8LZA2</accession>
<reference evidence="1" key="1">
    <citation type="submission" date="2022-09" db="EMBL/GenBank/DDBJ databases">
        <title>Complete Genomes of Fervidibacillus albus and Fervidibacillus halotolerans isolated from tidal flat sediments.</title>
        <authorList>
            <person name="Kwon K.K."/>
            <person name="Yang S.-H."/>
            <person name="Park M.J."/>
            <person name="Oh H.-M."/>
        </authorList>
    </citation>
    <scope>NUCLEOTIDE SEQUENCE</scope>
    <source>
        <strain evidence="1">MEBiC13594</strain>
    </source>
</reference>
<name>A0A9E8LZA2_9BACI</name>
<keyword evidence="2" id="KW-1185">Reference proteome</keyword>
<dbReference type="KEGG" id="fhl:OE105_10675"/>